<organism evidence="3">
    <name type="scientific">Sporidiobolus salmonicolor</name>
    <name type="common">Yeast-like fungus</name>
    <name type="synonym">Sporobolomyces salmonicolor</name>
    <dbReference type="NCBI Taxonomy" id="5005"/>
    <lineage>
        <taxon>Eukaryota</taxon>
        <taxon>Fungi</taxon>
        <taxon>Dikarya</taxon>
        <taxon>Basidiomycota</taxon>
        <taxon>Pucciniomycotina</taxon>
        <taxon>Microbotryomycetes</taxon>
        <taxon>Sporidiobolales</taxon>
        <taxon>Sporidiobolaceae</taxon>
        <taxon>Sporobolomyces</taxon>
    </lineage>
</organism>
<dbReference type="GO" id="GO:0016628">
    <property type="term" value="F:oxidoreductase activity, acting on the CH-CH group of donors, NAD or NADP as acceptor"/>
    <property type="evidence" value="ECO:0007669"/>
    <property type="project" value="InterPro"/>
</dbReference>
<dbReference type="Gene3D" id="3.40.50.720">
    <property type="entry name" value="NAD(P)-binding Rossmann-like Domain"/>
    <property type="match status" value="1"/>
</dbReference>
<evidence type="ECO:0000313" key="3">
    <source>
        <dbReference type="EMBL" id="BBA12692.1"/>
    </source>
</evidence>
<dbReference type="Gene3D" id="3.90.180.10">
    <property type="entry name" value="Medium-chain alcohol dehydrogenases, catalytic domain"/>
    <property type="match status" value="1"/>
</dbReference>
<reference evidence="3" key="1">
    <citation type="submission" date="2017-01" db="EMBL/GenBank/DDBJ databases">
        <title>Purification and characterization of a novel enone reductase from Sporidiobolus salmonicolor TPU 2001 reacting with large monocyclic enones.</title>
        <authorList>
            <person name="Yamamoto K."/>
            <person name="Oku Y."/>
            <person name="Ina A."/>
            <person name="Izumi A."/>
            <person name="Doya M."/>
            <person name="Ebata S."/>
            <person name="Asano Y."/>
        </authorList>
    </citation>
    <scope>NUCLEOTIDE SEQUENCE</scope>
    <source>
        <strain evidence="3">TPU 2001</strain>
    </source>
</reference>
<dbReference type="InterPro" id="IPR045010">
    <property type="entry name" value="MDR_fam"/>
</dbReference>
<dbReference type="PANTHER" id="PTHR43205:SF7">
    <property type="entry name" value="PROSTAGLANDIN REDUCTASE 1"/>
    <property type="match status" value="1"/>
</dbReference>
<protein>
    <submittedName>
        <fullName evidence="3">Enone reductase</fullName>
    </submittedName>
</protein>
<evidence type="ECO:0000256" key="1">
    <source>
        <dbReference type="ARBA" id="ARBA00023002"/>
    </source>
</evidence>
<dbReference type="AlphaFoldDB" id="A0A224AG05"/>
<dbReference type="CDD" id="cd05288">
    <property type="entry name" value="PGDH"/>
    <property type="match status" value="1"/>
</dbReference>
<feature type="domain" description="Enoyl reductase (ER)" evidence="2">
    <location>
        <begin position="22"/>
        <end position="335"/>
    </location>
</feature>
<dbReference type="SMART" id="SM00829">
    <property type="entry name" value="PKS_ER"/>
    <property type="match status" value="1"/>
</dbReference>
<gene>
    <name evidence="3" type="primary">SsERD</name>
</gene>
<dbReference type="InterPro" id="IPR041694">
    <property type="entry name" value="ADH_N_2"/>
</dbReference>
<dbReference type="SUPFAM" id="SSF51735">
    <property type="entry name" value="NAD(P)-binding Rossmann-fold domains"/>
    <property type="match status" value="1"/>
</dbReference>
<proteinExistence type="predicted"/>
<dbReference type="Pfam" id="PF16884">
    <property type="entry name" value="ADH_N_2"/>
    <property type="match status" value="1"/>
</dbReference>
<keyword evidence="1" id="KW-0560">Oxidoreductase</keyword>
<sequence length="338" mass="36981">MAPITNKKTIFAEVPSGVPEPGKTLKLVEDKIDLDAELKEGQILVKTLSLSLDPYLRGRMRPAGTKSYVPPFELGQPIANFGTGEVLKSANASIKQGQHVYGSFPFAEYNVFSKEEASQLRILENKEGLPWTTWVGAAGMPGQTAWHGLRAIGKPQKGETIFVSGAMGAVGQMVISIAHKLGLKVIASAGSDEKVELLKKEFKVEVAFNYKTADTEKILSENPFQIYWDNVAGPTFEAVLNTIEPRGRIIGCGAINDYNGQPYGIKNIFQVVSKELLYQGFIVLNHPIEAFYDEVPKWIASGEVTKPKEHVYKGLDNGESFNDLFTGANFGKAVISLE</sequence>
<dbReference type="InterPro" id="IPR013149">
    <property type="entry name" value="ADH-like_C"/>
</dbReference>
<dbReference type="PANTHER" id="PTHR43205">
    <property type="entry name" value="PROSTAGLANDIN REDUCTASE"/>
    <property type="match status" value="1"/>
</dbReference>
<name>A0A224AG05_SPOSA</name>
<accession>A0A224AG05</accession>
<dbReference type="InterPro" id="IPR011032">
    <property type="entry name" value="GroES-like_sf"/>
</dbReference>
<dbReference type="Pfam" id="PF00107">
    <property type="entry name" value="ADH_zinc_N"/>
    <property type="match status" value="1"/>
</dbReference>
<dbReference type="InterPro" id="IPR036291">
    <property type="entry name" value="NAD(P)-bd_dom_sf"/>
</dbReference>
<dbReference type="EMBL" id="LC209205">
    <property type="protein sequence ID" value="BBA12692.1"/>
    <property type="molecule type" value="Genomic_DNA"/>
</dbReference>
<evidence type="ECO:0000259" key="2">
    <source>
        <dbReference type="SMART" id="SM00829"/>
    </source>
</evidence>
<dbReference type="InterPro" id="IPR020843">
    <property type="entry name" value="ER"/>
</dbReference>
<dbReference type="SUPFAM" id="SSF50129">
    <property type="entry name" value="GroES-like"/>
    <property type="match status" value="1"/>
</dbReference>